<organism evidence="2 3">
    <name type="scientific">Kitasatospora viridis</name>
    <dbReference type="NCBI Taxonomy" id="281105"/>
    <lineage>
        <taxon>Bacteria</taxon>
        <taxon>Bacillati</taxon>
        <taxon>Actinomycetota</taxon>
        <taxon>Actinomycetes</taxon>
        <taxon>Kitasatosporales</taxon>
        <taxon>Streptomycetaceae</taxon>
        <taxon>Kitasatospora</taxon>
    </lineage>
</organism>
<protein>
    <submittedName>
        <fullName evidence="2">Uncharacterized protein</fullName>
    </submittedName>
</protein>
<keyword evidence="3" id="KW-1185">Reference proteome</keyword>
<evidence type="ECO:0000256" key="1">
    <source>
        <dbReference type="SAM" id="MobiDB-lite"/>
    </source>
</evidence>
<evidence type="ECO:0000313" key="3">
    <source>
        <dbReference type="Proteomes" id="UP000317940"/>
    </source>
</evidence>
<reference evidence="2 3" key="1">
    <citation type="submission" date="2019-06" db="EMBL/GenBank/DDBJ databases">
        <title>Sequencing the genomes of 1000 actinobacteria strains.</title>
        <authorList>
            <person name="Klenk H.-P."/>
        </authorList>
    </citation>
    <scope>NUCLEOTIDE SEQUENCE [LARGE SCALE GENOMIC DNA]</scope>
    <source>
        <strain evidence="2 3">DSM 44826</strain>
    </source>
</reference>
<evidence type="ECO:0000313" key="2">
    <source>
        <dbReference type="EMBL" id="TWF73387.1"/>
    </source>
</evidence>
<proteinExistence type="predicted"/>
<gene>
    <name evidence="2" type="ORF">FHX73_16538</name>
</gene>
<accession>A0A561SEW8</accession>
<dbReference type="Proteomes" id="UP000317940">
    <property type="component" value="Unassembled WGS sequence"/>
</dbReference>
<dbReference type="EMBL" id="VIWT01000006">
    <property type="protein sequence ID" value="TWF73387.1"/>
    <property type="molecule type" value="Genomic_DNA"/>
</dbReference>
<feature type="region of interest" description="Disordered" evidence="1">
    <location>
        <begin position="139"/>
        <end position="161"/>
    </location>
</feature>
<comment type="caution">
    <text evidence="2">The sequence shown here is derived from an EMBL/GenBank/DDBJ whole genome shotgun (WGS) entry which is preliminary data.</text>
</comment>
<name>A0A561SEW8_9ACTN</name>
<sequence>MPGVEHAGGAGRTLCGTRGRYLRLFLHHFQPQALASCRKCRALAEGAPSRPCGQERLHDPLLQEAEDGPLRTDLLAALRRGARIAIWITGPAKDLTRFHSRIDRMTEEAGPAAGALAAATTSVTLARVEDTDRQYLVVLPPDGREAGPPRSTASPLPHRARGGGRLSCGLGHRCPAGLVGGAGW</sequence>
<dbReference type="AlphaFoldDB" id="A0A561SEW8"/>